<keyword evidence="7" id="KW-0862">Zinc</keyword>
<feature type="domain" description="RING-CH-type" evidence="12">
    <location>
        <begin position="126"/>
        <end position="186"/>
    </location>
</feature>
<evidence type="ECO:0000256" key="2">
    <source>
        <dbReference type="ARBA" id="ARBA00022679"/>
    </source>
</evidence>
<feature type="compositionally biased region" description="Basic and acidic residues" evidence="10">
    <location>
        <begin position="11"/>
        <end position="20"/>
    </location>
</feature>
<evidence type="ECO:0000256" key="8">
    <source>
        <dbReference type="ARBA" id="ARBA00022989"/>
    </source>
</evidence>
<keyword evidence="3 11" id="KW-0812">Transmembrane</keyword>
<dbReference type="InterPro" id="IPR013083">
    <property type="entry name" value="Znf_RING/FYVE/PHD"/>
</dbReference>
<evidence type="ECO:0000256" key="3">
    <source>
        <dbReference type="ARBA" id="ARBA00022692"/>
    </source>
</evidence>
<dbReference type="GO" id="GO:0016020">
    <property type="term" value="C:membrane"/>
    <property type="evidence" value="ECO:0007669"/>
    <property type="project" value="UniProtKB-SubCell"/>
</dbReference>
<dbReference type="AlphaFoldDB" id="A0A1B6HDA9"/>
<evidence type="ECO:0000256" key="7">
    <source>
        <dbReference type="ARBA" id="ARBA00022833"/>
    </source>
</evidence>
<dbReference type="SMART" id="SM00744">
    <property type="entry name" value="RINGv"/>
    <property type="match status" value="1"/>
</dbReference>
<evidence type="ECO:0000256" key="9">
    <source>
        <dbReference type="ARBA" id="ARBA00023136"/>
    </source>
</evidence>
<evidence type="ECO:0000256" key="6">
    <source>
        <dbReference type="ARBA" id="ARBA00022786"/>
    </source>
</evidence>
<evidence type="ECO:0000256" key="11">
    <source>
        <dbReference type="SAM" id="Phobius"/>
    </source>
</evidence>
<dbReference type="GO" id="GO:0008270">
    <property type="term" value="F:zinc ion binding"/>
    <property type="evidence" value="ECO:0007669"/>
    <property type="project" value="UniProtKB-KW"/>
</dbReference>
<keyword evidence="9 11" id="KW-0472">Membrane</keyword>
<evidence type="ECO:0000313" key="13">
    <source>
        <dbReference type="EMBL" id="JAS72676.1"/>
    </source>
</evidence>
<dbReference type="PANTHER" id="PTHR46065:SF3">
    <property type="entry name" value="FI20425P1"/>
    <property type="match status" value="1"/>
</dbReference>
<keyword evidence="4" id="KW-0479">Metal-binding</keyword>
<dbReference type="Gene3D" id="3.30.40.10">
    <property type="entry name" value="Zinc/RING finger domain, C3HC4 (zinc finger)"/>
    <property type="match status" value="1"/>
</dbReference>
<dbReference type="SUPFAM" id="SSF57850">
    <property type="entry name" value="RING/U-box"/>
    <property type="match status" value="1"/>
</dbReference>
<dbReference type="EMBL" id="GECU01035030">
    <property type="protein sequence ID" value="JAS72676.1"/>
    <property type="molecule type" value="Transcribed_RNA"/>
</dbReference>
<evidence type="ECO:0000256" key="4">
    <source>
        <dbReference type="ARBA" id="ARBA00022723"/>
    </source>
</evidence>
<keyword evidence="6" id="KW-0833">Ubl conjugation pathway</keyword>
<proteinExistence type="predicted"/>
<dbReference type="PANTHER" id="PTHR46065">
    <property type="entry name" value="E3 UBIQUITIN-PROTEIN LIGASE MARCH 2/3 FAMILY MEMBER"/>
    <property type="match status" value="1"/>
</dbReference>
<name>A0A1B6HDA9_9HEMI</name>
<dbReference type="PROSITE" id="PS51292">
    <property type="entry name" value="ZF_RING_CH"/>
    <property type="match status" value="1"/>
</dbReference>
<gene>
    <name evidence="13" type="ORF">g.24409</name>
</gene>
<dbReference type="Pfam" id="PF12906">
    <property type="entry name" value="RINGv"/>
    <property type="match status" value="1"/>
</dbReference>
<keyword evidence="2" id="KW-0808">Transferase</keyword>
<sequence length="284" mass="31488">MSQIRTMSKLPLHDNGHEETGMDDVSATSANPYNPDLRDDVNIHLNDCFSSVCAESKSSKSDPTIKLQEQSASSNTVQIGDNMQFQGELTLADNIPDDVMVVRTSAMGPYPMSLLAASSPMNKSISSSASGSICRICLEGDCIEELISPCDCMGSMSVVHICCLEKWLSTSNLDRCEVCKFQFKIKRTPRPIIQWLFSRQSRDGPHGFCGDALCLILLTPICLTSVYLCGMGSLAYLQRGAWEGVGLAFLSLIVLFTFFLWGFTTVWLLMRHRFMLCHWNLTVV</sequence>
<feature type="transmembrane region" description="Helical" evidence="11">
    <location>
        <begin position="208"/>
        <end position="228"/>
    </location>
</feature>
<evidence type="ECO:0000256" key="1">
    <source>
        <dbReference type="ARBA" id="ARBA00004141"/>
    </source>
</evidence>
<feature type="region of interest" description="Disordered" evidence="10">
    <location>
        <begin position="1"/>
        <end position="34"/>
    </location>
</feature>
<comment type="subcellular location">
    <subcellularLocation>
        <location evidence="1">Membrane</location>
        <topology evidence="1">Multi-pass membrane protein</topology>
    </subcellularLocation>
</comment>
<evidence type="ECO:0000259" key="12">
    <source>
        <dbReference type="PROSITE" id="PS51292"/>
    </source>
</evidence>
<keyword evidence="8 11" id="KW-1133">Transmembrane helix</keyword>
<protein>
    <recommendedName>
        <fullName evidence="12">RING-CH-type domain-containing protein</fullName>
    </recommendedName>
</protein>
<dbReference type="GO" id="GO:0004842">
    <property type="term" value="F:ubiquitin-protein transferase activity"/>
    <property type="evidence" value="ECO:0007669"/>
    <property type="project" value="TreeGrafter"/>
</dbReference>
<dbReference type="InterPro" id="IPR011016">
    <property type="entry name" value="Znf_RING-CH"/>
</dbReference>
<evidence type="ECO:0000256" key="5">
    <source>
        <dbReference type="ARBA" id="ARBA00022771"/>
    </source>
</evidence>
<evidence type="ECO:0000256" key="10">
    <source>
        <dbReference type="SAM" id="MobiDB-lite"/>
    </source>
</evidence>
<dbReference type="GO" id="GO:0016567">
    <property type="term" value="P:protein ubiquitination"/>
    <property type="evidence" value="ECO:0007669"/>
    <property type="project" value="TreeGrafter"/>
</dbReference>
<keyword evidence="5" id="KW-0863">Zinc-finger</keyword>
<reference evidence="13" key="1">
    <citation type="submission" date="2015-11" db="EMBL/GenBank/DDBJ databases">
        <title>De novo transcriptome assembly of four potential Pierce s Disease insect vectors from Arizona vineyards.</title>
        <authorList>
            <person name="Tassone E.E."/>
        </authorList>
    </citation>
    <scope>NUCLEOTIDE SEQUENCE</scope>
</reference>
<feature type="transmembrane region" description="Helical" evidence="11">
    <location>
        <begin position="248"/>
        <end position="270"/>
    </location>
</feature>
<feature type="non-terminal residue" evidence="13">
    <location>
        <position position="284"/>
    </location>
</feature>
<organism evidence="13">
    <name type="scientific">Homalodisca liturata</name>
    <dbReference type="NCBI Taxonomy" id="320908"/>
    <lineage>
        <taxon>Eukaryota</taxon>
        <taxon>Metazoa</taxon>
        <taxon>Ecdysozoa</taxon>
        <taxon>Arthropoda</taxon>
        <taxon>Hexapoda</taxon>
        <taxon>Insecta</taxon>
        <taxon>Pterygota</taxon>
        <taxon>Neoptera</taxon>
        <taxon>Paraneoptera</taxon>
        <taxon>Hemiptera</taxon>
        <taxon>Auchenorrhyncha</taxon>
        <taxon>Membracoidea</taxon>
        <taxon>Cicadellidae</taxon>
        <taxon>Cicadellinae</taxon>
        <taxon>Proconiini</taxon>
        <taxon>Homalodisca</taxon>
    </lineage>
</organism>
<accession>A0A1B6HDA9</accession>